<gene>
    <name evidence="1" type="ORF">ROSEINA2194_01374</name>
</gene>
<dbReference type="AlphaFoldDB" id="C0FRL8"/>
<reference evidence="1 2" key="2">
    <citation type="submission" date="2009-03" db="EMBL/GenBank/DDBJ databases">
        <title>Draft genome sequence of Roseburia inulinivorans (DSM 16841).</title>
        <authorList>
            <person name="Sudarsanam P."/>
            <person name="Ley R."/>
            <person name="Guruge J."/>
            <person name="Turnbaugh P.J."/>
            <person name="Mahowald M."/>
            <person name="Liep D."/>
            <person name="Gordon J."/>
        </authorList>
    </citation>
    <scope>NUCLEOTIDE SEQUENCE [LARGE SCALE GENOMIC DNA]</scope>
    <source>
        <strain evidence="1 2">DSM 16841</strain>
    </source>
</reference>
<dbReference type="Proteomes" id="UP000003561">
    <property type="component" value="Unassembled WGS sequence"/>
</dbReference>
<accession>C0FRL8</accession>
<evidence type="ECO:0000313" key="2">
    <source>
        <dbReference type="Proteomes" id="UP000003561"/>
    </source>
</evidence>
<comment type="caution">
    <text evidence="1">The sequence shown here is derived from an EMBL/GenBank/DDBJ whole genome shotgun (WGS) entry which is preliminary data.</text>
</comment>
<name>C0FRL8_9FIRM</name>
<sequence>MVKDMISKFSAGSAGDSILMNNSMQGASHLKKANADRCAGQK</sequence>
<proteinExistence type="predicted"/>
<evidence type="ECO:0000313" key="1">
    <source>
        <dbReference type="EMBL" id="EEG94693.1"/>
    </source>
</evidence>
<dbReference type="EMBL" id="ACFY01000057">
    <property type="protein sequence ID" value="EEG94693.1"/>
    <property type="molecule type" value="Genomic_DNA"/>
</dbReference>
<organism evidence="1 2">
    <name type="scientific">Roseburia inulinivorans DSM 16841</name>
    <dbReference type="NCBI Taxonomy" id="622312"/>
    <lineage>
        <taxon>Bacteria</taxon>
        <taxon>Bacillati</taxon>
        <taxon>Bacillota</taxon>
        <taxon>Clostridia</taxon>
        <taxon>Lachnospirales</taxon>
        <taxon>Lachnospiraceae</taxon>
        <taxon>Roseburia</taxon>
    </lineage>
</organism>
<reference evidence="1 2" key="1">
    <citation type="submission" date="2009-02" db="EMBL/GenBank/DDBJ databases">
        <authorList>
            <person name="Fulton L."/>
            <person name="Clifton S."/>
            <person name="Fulton B."/>
            <person name="Xu J."/>
            <person name="Minx P."/>
            <person name="Pepin K.H."/>
            <person name="Johnson M."/>
            <person name="Bhonagiri V."/>
            <person name="Nash W.E."/>
            <person name="Mardis E.R."/>
            <person name="Wilson R.K."/>
        </authorList>
    </citation>
    <scope>NUCLEOTIDE SEQUENCE [LARGE SCALE GENOMIC DNA]</scope>
    <source>
        <strain evidence="1 2">DSM 16841</strain>
    </source>
</reference>
<protein>
    <submittedName>
        <fullName evidence="1">Uncharacterized protein</fullName>
    </submittedName>
</protein>